<dbReference type="PROSITE" id="PS50893">
    <property type="entry name" value="ABC_TRANSPORTER_2"/>
    <property type="match status" value="1"/>
</dbReference>
<dbReference type="InterPro" id="IPR003593">
    <property type="entry name" value="AAA+_ATPase"/>
</dbReference>
<organism evidence="5 6">
    <name type="scientific">Thalassococcus halodurans</name>
    <dbReference type="NCBI Taxonomy" id="373675"/>
    <lineage>
        <taxon>Bacteria</taxon>
        <taxon>Pseudomonadati</taxon>
        <taxon>Pseudomonadota</taxon>
        <taxon>Alphaproteobacteria</taxon>
        <taxon>Rhodobacterales</taxon>
        <taxon>Roseobacteraceae</taxon>
        <taxon>Thalassococcus</taxon>
    </lineage>
</organism>
<accession>A0A1H5XK67</accession>
<dbReference type="GO" id="GO:0016887">
    <property type="term" value="F:ATP hydrolysis activity"/>
    <property type="evidence" value="ECO:0007669"/>
    <property type="project" value="InterPro"/>
</dbReference>
<dbReference type="InterPro" id="IPR051120">
    <property type="entry name" value="ABC_AA/LPS_Transport"/>
</dbReference>
<sequence length="252" mass="26971">MRPVCCTHMTDTSQNILEVRNLSKSYGALQVTNNVSMTLKHGEALGIIGPNGAGKSTLFNLIAGTQPVNEGQIILSGQDVTKSTPALRCRMGVGRTYQIPKPFNGMTVLENLLVAATNGGALSLPDATDKSLEILEDLGLGDLADVPASQLRLLDRKRLEMARALATEPSLLLLDEIAGGLTEDECETLVQTINNIRASGTSIIWIEHVVHALLAVVDRLVVINFGAVLAEGDPQETFNSKDVQEIYLGIEA</sequence>
<dbReference type="GO" id="GO:0005304">
    <property type="term" value="F:L-valine transmembrane transporter activity"/>
    <property type="evidence" value="ECO:0007669"/>
    <property type="project" value="TreeGrafter"/>
</dbReference>
<reference evidence="5 6" key="1">
    <citation type="submission" date="2016-10" db="EMBL/GenBank/DDBJ databases">
        <authorList>
            <person name="de Groot N.N."/>
        </authorList>
    </citation>
    <scope>NUCLEOTIDE SEQUENCE [LARGE SCALE GENOMIC DNA]</scope>
    <source>
        <strain evidence="5 6">DSM 26915</strain>
    </source>
</reference>
<dbReference type="PANTHER" id="PTHR45772:SF7">
    <property type="entry name" value="AMINO ACID ABC TRANSPORTER ATP-BINDING PROTEIN"/>
    <property type="match status" value="1"/>
</dbReference>
<dbReference type="Pfam" id="PF00005">
    <property type="entry name" value="ABC_tran"/>
    <property type="match status" value="1"/>
</dbReference>
<evidence type="ECO:0000313" key="5">
    <source>
        <dbReference type="EMBL" id="SEG12139.1"/>
    </source>
</evidence>
<feature type="domain" description="ABC transporter" evidence="4">
    <location>
        <begin position="17"/>
        <end position="250"/>
    </location>
</feature>
<dbReference type="Proteomes" id="UP000236752">
    <property type="component" value="Unassembled WGS sequence"/>
</dbReference>
<dbReference type="AlphaFoldDB" id="A0A1H5XK67"/>
<dbReference type="PANTHER" id="PTHR45772">
    <property type="entry name" value="CONSERVED COMPONENT OF ABC TRANSPORTER FOR NATURAL AMINO ACIDS-RELATED"/>
    <property type="match status" value="1"/>
</dbReference>
<evidence type="ECO:0000313" key="6">
    <source>
        <dbReference type="Proteomes" id="UP000236752"/>
    </source>
</evidence>
<dbReference type="GO" id="GO:0015808">
    <property type="term" value="P:L-alanine transport"/>
    <property type="evidence" value="ECO:0007669"/>
    <property type="project" value="TreeGrafter"/>
</dbReference>
<gene>
    <name evidence="5" type="ORF">SAMN04488045_1919</name>
</gene>
<evidence type="ECO:0000256" key="1">
    <source>
        <dbReference type="ARBA" id="ARBA00022448"/>
    </source>
</evidence>
<dbReference type="GO" id="GO:0005886">
    <property type="term" value="C:plasma membrane"/>
    <property type="evidence" value="ECO:0007669"/>
    <property type="project" value="TreeGrafter"/>
</dbReference>
<dbReference type="GO" id="GO:0015192">
    <property type="term" value="F:L-phenylalanine transmembrane transporter activity"/>
    <property type="evidence" value="ECO:0007669"/>
    <property type="project" value="TreeGrafter"/>
</dbReference>
<dbReference type="SMART" id="SM00382">
    <property type="entry name" value="AAA"/>
    <property type="match status" value="1"/>
</dbReference>
<proteinExistence type="predicted"/>
<dbReference type="EMBL" id="FNUZ01000002">
    <property type="protein sequence ID" value="SEG12139.1"/>
    <property type="molecule type" value="Genomic_DNA"/>
</dbReference>
<evidence type="ECO:0000256" key="3">
    <source>
        <dbReference type="ARBA" id="ARBA00022840"/>
    </source>
</evidence>
<keyword evidence="6" id="KW-1185">Reference proteome</keyword>
<dbReference type="CDD" id="cd03219">
    <property type="entry name" value="ABC_Mj1267_LivG_branched"/>
    <property type="match status" value="1"/>
</dbReference>
<protein>
    <submittedName>
        <fullName evidence="5">Branched-chain amino acid transport system ATP-binding protein</fullName>
    </submittedName>
</protein>
<dbReference type="GO" id="GO:1903805">
    <property type="term" value="P:L-valine import across plasma membrane"/>
    <property type="evidence" value="ECO:0007669"/>
    <property type="project" value="TreeGrafter"/>
</dbReference>
<name>A0A1H5XK67_9RHOB</name>
<dbReference type="RefSeq" id="WP_234994725.1">
    <property type="nucleotide sequence ID" value="NZ_FNUZ01000002.1"/>
</dbReference>
<dbReference type="GO" id="GO:1903806">
    <property type="term" value="P:L-isoleucine import across plasma membrane"/>
    <property type="evidence" value="ECO:0007669"/>
    <property type="project" value="TreeGrafter"/>
</dbReference>
<dbReference type="GO" id="GO:0005524">
    <property type="term" value="F:ATP binding"/>
    <property type="evidence" value="ECO:0007669"/>
    <property type="project" value="UniProtKB-KW"/>
</dbReference>
<dbReference type="InterPro" id="IPR027417">
    <property type="entry name" value="P-loop_NTPase"/>
</dbReference>
<dbReference type="InterPro" id="IPR003439">
    <property type="entry name" value="ABC_transporter-like_ATP-bd"/>
</dbReference>
<evidence type="ECO:0000259" key="4">
    <source>
        <dbReference type="PROSITE" id="PS50893"/>
    </source>
</evidence>
<keyword evidence="1" id="KW-0813">Transport</keyword>
<keyword evidence="3 5" id="KW-0067">ATP-binding</keyword>
<dbReference type="Gene3D" id="3.40.50.300">
    <property type="entry name" value="P-loop containing nucleotide triphosphate hydrolases"/>
    <property type="match status" value="1"/>
</dbReference>
<keyword evidence="2" id="KW-0547">Nucleotide-binding</keyword>
<dbReference type="GO" id="GO:0015188">
    <property type="term" value="F:L-isoleucine transmembrane transporter activity"/>
    <property type="evidence" value="ECO:0007669"/>
    <property type="project" value="TreeGrafter"/>
</dbReference>
<dbReference type="GO" id="GO:0042941">
    <property type="term" value="P:D-alanine transmembrane transport"/>
    <property type="evidence" value="ECO:0007669"/>
    <property type="project" value="TreeGrafter"/>
</dbReference>
<evidence type="ECO:0000256" key="2">
    <source>
        <dbReference type="ARBA" id="ARBA00022741"/>
    </source>
</evidence>
<dbReference type="SUPFAM" id="SSF52540">
    <property type="entry name" value="P-loop containing nucleoside triphosphate hydrolases"/>
    <property type="match status" value="1"/>
</dbReference>